<dbReference type="SMART" id="SM00355">
    <property type="entry name" value="ZnF_C2H2"/>
    <property type="match status" value="3"/>
</dbReference>
<keyword evidence="5" id="KW-0862">Zinc</keyword>
<dbReference type="Pfam" id="PF12171">
    <property type="entry name" value="zf-C2H2_jaz"/>
    <property type="match status" value="1"/>
</dbReference>
<keyword evidence="3" id="KW-0677">Repeat</keyword>
<organism evidence="11 12">
    <name type="scientific">Caerostris extrusa</name>
    <name type="common">Bark spider</name>
    <name type="synonym">Caerostris bankana</name>
    <dbReference type="NCBI Taxonomy" id="172846"/>
    <lineage>
        <taxon>Eukaryota</taxon>
        <taxon>Metazoa</taxon>
        <taxon>Ecdysozoa</taxon>
        <taxon>Arthropoda</taxon>
        <taxon>Chelicerata</taxon>
        <taxon>Arachnida</taxon>
        <taxon>Araneae</taxon>
        <taxon>Araneomorphae</taxon>
        <taxon>Entelegynae</taxon>
        <taxon>Araneoidea</taxon>
        <taxon>Araneidae</taxon>
        <taxon>Caerostris</taxon>
    </lineage>
</organism>
<keyword evidence="12" id="KW-1185">Reference proteome</keyword>
<dbReference type="SUPFAM" id="SSF57667">
    <property type="entry name" value="beta-beta-alpha zinc fingers"/>
    <property type="match status" value="2"/>
</dbReference>
<evidence type="ECO:0000256" key="5">
    <source>
        <dbReference type="ARBA" id="ARBA00022833"/>
    </source>
</evidence>
<evidence type="ECO:0000256" key="7">
    <source>
        <dbReference type="ARBA" id="ARBA00037948"/>
    </source>
</evidence>
<dbReference type="Proteomes" id="UP001054945">
    <property type="component" value="Unassembled WGS sequence"/>
</dbReference>
<comment type="subcellular location">
    <subcellularLocation>
        <location evidence="1">Nucleus</location>
    </subcellularLocation>
</comment>
<feature type="compositionally biased region" description="Low complexity" evidence="9">
    <location>
        <begin position="120"/>
        <end position="133"/>
    </location>
</feature>
<gene>
    <name evidence="11" type="ORF">CEXT_403601</name>
</gene>
<accession>A0AAV4V038</accession>
<feature type="region of interest" description="Disordered" evidence="9">
    <location>
        <begin position="119"/>
        <end position="142"/>
    </location>
</feature>
<dbReference type="GO" id="GO:0000981">
    <property type="term" value="F:DNA-binding transcription factor activity, RNA polymerase II-specific"/>
    <property type="evidence" value="ECO:0007669"/>
    <property type="project" value="TreeGrafter"/>
</dbReference>
<dbReference type="GO" id="GO:0008270">
    <property type="term" value="F:zinc ion binding"/>
    <property type="evidence" value="ECO:0007669"/>
    <property type="project" value="UniProtKB-KW"/>
</dbReference>
<keyword evidence="6" id="KW-0539">Nucleus</keyword>
<dbReference type="InterPro" id="IPR036236">
    <property type="entry name" value="Znf_C2H2_sf"/>
</dbReference>
<evidence type="ECO:0000259" key="10">
    <source>
        <dbReference type="PROSITE" id="PS50157"/>
    </source>
</evidence>
<dbReference type="InterPro" id="IPR013087">
    <property type="entry name" value="Znf_C2H2_type"/>
</dbReference>
<evidence type="ECO:0000256" key="9">
    <source>
        <dbReference type="SAM" id="MobiDB-lite"/>
    </source>
</evidence>
<reference evidence="11 12" key="1">
    <citation type="submission" date="2021-06" db="EMBL/GenBank/DDBJ databases">
        <title>Caerostris extrusa draft genome.</title>
        <authorList>
            <person name="Kono N."/>
            <person name="Arakawa K."/>
        </authorList>
    </citation>
    <scope>NUCLEOTIDE SEQUENCE [LARGE SCALE GENOMIC DNA]</scope>
</reference>
<comment type="caution">
    <text evidence="11">The sequence shown here is derived from an EMBL/GenBank/DDBJ whole genome shotgun (WGS) entry which is preliminary data.</text>
</comment>
<dbReference type="GO" id="GO:0005634">
    <property type="term" value="C:nucleus"/>
    <property type="evidence" value="ECO:0007669"/>
    <property type="project" value="UniProtKB-SubCell"/>
</dbReference>
<dbReference type="FunFam" id="3.30.160.60:FF:000100">
    <property type="entry name" value="Zinc finger 45-like"/>
    <property type="match status" value="1"/>
</dbReference>
<dbReference type="GO" id="GO:0000978">
    <property type="term" value="F:RNA polymerase II cis-regulatory region sequence-specific DNA binding"/>
    <property type="evidence" value="ECO:0007669"/>
    <property type="project" value="TreeGrafter"/>
</dbReference>
<dbReference type="AlphaFoldDB" id="A0AAV4V038"/>
<dbReference type="PANTHER" id="PTHR24388:SF54">
    <property type="entry name" value="PROTEIN ESCARGOT"/>
    <property type="match status" value="1"/>
</dbReference>
<keyword evidence="2" id="KW-0479">Metal-binding</keyword>
<dbReference type="Pfam" id="PF00096">
    <property type="entry name" value="zf-C2H2"/>
    <property type="match status" value="1"/>
</dbReference>
<evidence type="ECO:0000256" key="1">
    <source>
        <dbReference type="ARBA" id="ARBA00004123"/>
    </source>
</evidence>
<keyword evidence="4 8" id="KW-0863">Zinc-finger</keyword>
<name>A0AAV4V038_CAEEX</name>
<dbReference type="InterPro" id="IPR050527">
    <property type="entry name" value="Snail/Krueppel_Znf"/>
</dbReference>
<evidence type="ECO:0000256" key="8">
    <source>
        <dbReference type="PROSITE-ProRule" id="PRU00042"/>
    </source>
</evidence>
<evidence type="ECO:0000256" key="4">
    <source>
        <dbReference type="ARBA" id="ARBA00022771"/>
    </source>
</evidence>
<dbReference type="PANTHER" id="PTHR24388">
    <property type="entry name" value="ZINC FINGER PROTEIN"/>
    <property type="match status" value="1"/>
</dbReference>
<feature type="domain" description="C2H2-type" evidence="10">
    <location>
        <begin position="176"/>
        <end position="203"/>
    </location>
</feature>
<dbReference type="EMBL" id="BPLR01013699">
    <property type="protein sequence ID" value="GIY63049.1"/>
    <property type="molecule type" value="Genomic_DNA"/>
</dbReference>
<feature type="domain" description="C2H2-type" evidence="10">
    <location>
        <begin position="204"/>
        <end position="231"/>
    </location>
</feature>
<dbReference type="PROSITE" id="PS50157">
    <property type="entry name" value="ZINC_FINGER_C2H2_2"/>
    <property type="match status" value="2"/>
</dbReference>
<evidence type="ECO:0000313" key="11">
    <source>
        <dbReference type="EMBL" id="GIY63049.1"/>
    </source>
</evidence>
<proteinExistence type="inferred from homology"/>
<protein>
    <recommendedName>
        <fullName evidence="10">C2H2-type domain-containing protein</fullName>
    </recommendedName>
</protein>
<evidence type="ECO:0000256" key="2">
    <source>
        <dbReference type="ARBA" id="ARBA00022723"/>
    </source>
</evidence>
<dbReference type="InterPro" id="IPR022755">
    <property type="entry name" value="Znf_C2H2_jaz"/>
</dbReference>
<dbReference type="Gene3D" id="3.30.160.60">
    <property type="entry name" value="Classic Zinc Finger"/>
    <property type="match status" value="2"/>
</dbReference>
<evidence type="ECO:0000256" key="6">
    <source>
        <dbReference type="ARBA" id="ARBA00023242"/>
    </source>
</evidence>
<sequence>MIEAPEPKLPPIMVRYTENLKDQIAEISNQFEDDVSIKTCWPPVSYSTEEIATELAELGLKLVDFDLFDVGNQFKDHFPAICIFGMDKEDIKRPQNEVPIEILPFLKQRPELTIFERKPAAVSTPTSTASSASAPPPPPPPATRGSMYHCEFCPYETNVVNHFQSHLDNHKSINAQPCNICNKVFKTPSKLQAHMITHQNIRQHTCVYCEKKFKTPATLKAHMKTHFNFEQLRCTFCDKTFSNETQLKKTLNVLSLE</sequence>
<dbReference type="PROSITE" id="PS00028">
    <property type="entry name" value="ZINC_FINGER_C2H2_1"/>
    <property type="match status" value="2"/>
</dbReference>
<comment type="similarity">
    <text evidence="7">Belongs to the snail C2H2-type zinc-finger protein family.</text>
</comment>
<evidence type="ECO:0000313" key="12">
    <source>
        <dbReference type="Proteomes" id="UP001054945"/>
    </source>
</evidence>
<evidence type="ECO:0000256" key="3">
    <source>
        <dbReference type="ARBA" id="ARBA00022737"/>
    </source>
</evidence>